<dbReference type="EMBL" id="KB097143">
    <property type="protein sequence ID" value="ESN98853.1"/>
    <property type="molecule type" value="Genomic_DNA"/>
</dbReference>
<dbReference type="FunCoup" id="T1FQH6">
    <property type="interactions" value="730"/>
</dbReference>
<feature type="compositionally biased region" description="Basic and acidic residues" evidence="3">
    <location>
        <begin position="526"/>
        <end position="540"/>
    </location>
</feature>
<feature type="domain" description="LIM interaction" evidence="4">
    <location>
        <begin position="300"/>
        <end position="339"/>
    </location>
</feature>
<dbReference type="Proteomes" id="UP000015101">
    <property type="component" value="Unassembled WGS sequence"/>
</dbReference>
<dbReference type="EnsemblMetazoa" id="HelroT188929">
    <property type="protein sequence ID" value="HelroP188929"/>
    <property type="gene ID" value="HelroG188929"/>
</dbReference>
<dbReference type="eggNOG" id="KOG2181">
    <property type="taxonomic scope" value="Eukaryota"/>
</dbReference>
<reference evidence="5 7" key="2">
    <citation type="journal article" date="2013" name="Nature">
        <title>Insights into bilaterian evolution from three spiralian genomes.</title>
        <authorList>
            <person name="Simakov O."/>
            <person name="Marletaz F."/>
            <person name="Cho S.J."/>
            <person name="Edsinger-Gonzales E."/>
            <person name="Havlak P."/>
            <person name="Hellsten U."/>
            <person name="Kuo D.H."/>
            <person name="Larsson T."/>
            <person name="Lv J."/>
            <person name="Arendt D."/>
            <person name="Savage R."/>
            <person name="Osoegawa K."/>
            <person name="de Jong P."/>
            <person name="Grimwood J."/>
            <person name="Chapman J.A."/>
            <person name="Shapiro H."/>
            <person name="Aerts A."/>
            <person name="Otillar R.P."/>
            <person name="Terry A.Y."/>
            <person name="Boore J.L."/>
            <person name="Grigoriev I.V."/>
            <person name="Lindberg D.R."/>
            <person name="Seaver E.C."/>
            <person name="Weisblat D.A."/>
            <person name="Putnam N.H."/>
            <person name="Rokhsar D.S."/>
        </authorList>
    </citation>
    <scope>NUCLEOTIDE SEQUENCE</scope>
</reference>
<dbReference type="CTD" id="20211073"/>
<comment type="similarity">
    <text evidence="1 2">Belongs to the LDB family.</text>
</comment>
<protein>
    <recommendedName>
        <fullName evidence="4">LIM interaction domain-containing protein</fullName>
    </recommendedName>
</protein>
<dbReference type="InParanoid" id="T1FQH6"/>
<dbReference type="GO" id="GO:0030274">
    <property type="term" value="F:LIM domain binding"/>
    <property type="evidence" value="ECO:0007669"/>
    <property type="project" value="UniProtKB-UniRule"/>
</dbReference>
<gene>
    <name evidence="6" type="primary">20211073</name>
    <name evidence="5" type="ORF">HELRODRAFT_188929</name>
</gene>
<evidence type="ECO:0000256" key="1">
    <source>
        <dbReference type="ARBA" id="ARBA00006928"/>
    </source>
</evidence>
<dbReference type="KEGG" id="hro:HELRODRAFT_188929"/>
<feature type="region of interest" description="Disordered" evidence="3">
    <location>
        <begin position="241"/>
        <end position="298"/>
    </location>
</feature>
<dbReference type="GO" id="GO:0000122">
    <property type="term" value="P:negative regulation of transcription by RNA polymerase II"/>
    <property type="evidence" value="ECO:0000318"/>
    <property type="project" value="GO_Central"/>
</dbReference>
<dbReference type="InterPro" id="IPR029005">
    <property type="entry name" value="LIM-bd/SEUSS"/>
</dbReference>
<dbReference type="Pfam" id="PF17916">
    <property type="entry name" value="LID"/>
    <property type="match status" value="1"/>
</dbReference>
<dbReference type="STRING" id="6412.T1FQH6"/>
<feature type="region of interest" description="Disordered" evidence="3">
    <location>
        <begin position="504"/>
        <end position="540"/>
    </location>
</feature>
<evidence type="ECO:0000256" key="3">
    <source>
        <dbReference type="SAM" id="MobiDB-lite"/>
    </source>
</evidence>
<evidence type="ECO:0000259" key="4">
    <source>
        <dbReference type="PROSITE" id="PS51957"/>
    </source>
</evidence>
<evidence type="ECO:0000313" key="6">
    <source>
        <dbReference type="EnsemblMetazoa" id="HelroP188929"/>
    </source>
</evidence>
<dbReference type="Gene3D" id="2.10.110.10">
    <property type="entry name" value="Cysteine Rich Protein"/>
    <property type="match status" value="1"/>
</dbReference>
<dbReference type="PROSITE" id="PS51957">
    <property type="entry name" value="LID"/>
    <property type="match status" value="1"/>
</dbReference>
<dbReference type="GO" id="GO:0045944">
    <property type="term" value="P:positive regulation of transcription by RNA polymerase II"/>
    <property type="evidence" value="ECO:0000318"/>
    <property type="project" value="GO_Central"/>
</dbReference>
<reference evidence="7" key="1">
    <citation type="submission" date="2012-12" db="EMBL/GenBank/DDBJ databases">
        <authorList>
            <person name="Hellsten U."/>
            <person name="Grimwood J."/>
            <person name="Chapman J.A."/>
            <person name="Shapiro H."/>
            <person name="Aerts A."/>
            <person name="Otillar R.P."/>
            <person name="Terry A.Y."/>
            <person name="Boore J.L."/>
            <person name="Simakov O."/>
            <person name="Marletaz F."/>
            <person name="Cho S.-J."/>
            <person name="Edsinger-Gonzales E."/>
            <person name="Havlak P."/>
            <person name="Kuo D.-H."/>
            <person name="Larsson T."/>
            <person name="Lv J."/>
            <person name="Arendt D."/>
            <person name="Savage R."/>
            <person name="Osoegawa K."/>
            <person name="de Jong P."/>
            <person name="Lindberg D.R."/>
            <person name="Seaver E.C."/>
            <person name="Weisblat D.A."/>
            <person name="Putnam N.H."/>
            <person name="Grigoriev I.V."/>
            <person name="Rokhsar D.S."/>
        </authorList>
    </citation>
    <scope>NUCLEOTIDE SEQUENCE</scope>
</reference>
<dbReference type="AlphaFoldDB" id="T1FQH6"/>
<evidence type="ECO:0000256" key="2">
    <source>
        <dbReference type="PROSITE-ProRule" id="PRU01302"/>
    </source>
</evidence>
<dbReference type="EMBL" id="AMQM01001069">
    <property type="status" value="NOT_ANNOTATED_CDS"/>
    <property type="molecule type" value="Genomic_DNA"/>
</dbReference>
<feature type="compositionally biased region" description="Low complexity" evidence="3">
    <location>
        <begin position="504"/>
        <end position="520"/>
    </location>
</feature>
<evidence type="ECO:0000313" key="7">
    <source>
        <dbReference type="Proteomes" id="UP000015101"/>
    </source>
</evidence>
<dbReference type="RefSeq" id="XP_009022803.1">
    <property type="nucleotide sequence ID" value="XM_009024555.1"/>
</dbReference>
<dbReference type="InterPro" id="IPR041363">
    <property type="entry name" value="LID"/>
</dbReference>
<dbReference type="PANTHER" id="PTHR10378">
    <property type="entry name" value="LIM DOMAIN-BINDING PROTEIN"/>
    <property type="match status" value="1"/>
</dbReference>
<dbReference type="HOGENOM" id="CLU_504608_0_0_1"/>
<name>T1FQH6_HELRO</name>
<evidence type="ECO:0000313" key="5">
    <source>
        <dbReference type="EMBL" id="ESN98853.1"/>
    </source>
</evidence>
<dbReference type="GO" id="GO:0005667">
    <property type="term" value="C:transcription regulator complex"/>
    <property type="evidence" value="ECO:0000318"/>
    <property type="project" value="GO_Central"/>
</dbReference>
<organism evidence="6 7">
    <name type="scientific">Helobdella robusta</name>
    <name type="common">Californian leech</name>
    <dbReference type="NCBI Taxonomy" id="6412"/>
    <lineage>
        <taxon>Eukaryota</taxon>
        <taxon>Metazoa</taxon>
        <taxon>Spiralia</taxon>
        <taxon>Lophotrochozoa</taxon>
        <taxon>Annelida</taxon>
        <taxon>Clitellata</taxon>
        <taxon>Hirudinea</taxon>
        <taxon>Rhynchobdellida</taxon>
        <taxon>Glossiphoniidae</taxon>
        <taxon>Helobdella</taxon>
    </lineage>
</organism>
<dbReference type="GO" id="GO:0003712">
    <property type="term" value="F:transcription coregulator activity"/>
    <property type="evidence" value="ECO:0000318"/>
    <property type="project" value="GO_Central"/>
</dbReference>
<dbReference type="Pfam" id="PF01803">
    <property type="entry name" value="LIM_bind"/>
    <property type="match status" value="1"/>
</dbReference>
<proteinExistence type="inferred from homology"/>
<keyword evidence="7" id="KW-1185">Reference proteome</keyword>
<sequence>MPVQQIMMPAFDRDMSMMHRMSFIGQPDFRIYEMNRRLQQWSQDVDNLWWDTFVTEFFEDDATLTLAFYLEDGLKKYTIGRTLIPRYFRSIFEGGVVELFFVLKYSKEICHNQTIILDCEHASMITQHTRPIFTKVLAEGRLVLEMTYDDLMRIRMWHFSIHHHYELIPRSIVAMQQQDPAIAEHLSMNVTRQGLTNYTLNFLRLCVILEPMQELMSRHKAYGLSPRDCLKTTLFQKWQKMVAPPDANKQTNKRKKRKVVASSTSSGGTPTSISATNSTASTSNNNTPNNNPHNKLNSSEVMVVGEPTLMGGEFGDKDERLIARLENSQYEPGSEALPSLIQNADVNGSDDVNPLRTYSTSFDNLNHVSNDNKDAISAIKNSMNFSEKKNLNGENNGGNYGNFKNIAEVETNIGSNENFYGMIVSGGDGGNKCCTKIGKEHKNNNLNIHNTNNLTSGLRGLQQMTSSMSSSLSSSSPSTENHSKILFQNRTHSQSPARLLTSLSSSSMNSQNTSSHNSNNKPPTGNKHEITNATNDDHYE</sequence>
<accession>T1FQH6</accession>
<dbReference type="GO" id="GO:0005634">
    <property type="term" value="C:nucleus"/>
    <property type="evidence" value="ECO:0000318"/>
    <property type="project" value="GO_Central"/>
</dbReference>
<dbReference type="OrthoDB" id="774557at2759"/>
<reference evidence="6" key="3">
    <citation type="submission" date="2015-06" db="UniProtKB">
        <authorList>
            <consortium name="EnsemblMetazoa"/>
        </authorList>
    </citation>
    <scope>IDENTIFICATION</scope>
</reference>
<dbReference type="GeneID" id="20211073"/>
<feature type="compositionally biased region" description="Low complexity" evidence="3">
    <location>
        <begin position="261"/>
        <end position="298"/>
    </location>
</feature>
<dbReference type="GO" id="GO:0007399">
    <property type="term" value="P:nervous system development"/>
    <property type="evidence" value="ECO:0000318"/>
    <property type="project" value="GO_Central"/>
</dbReference>